<comment type="caution">
    <text evidence="1">The sequence shown here is derived from an EMBL/GenBank/DDBJ whole genome shotgun (WGS) entry which is preliminary data.</text>
</comment>
<accession>A0A139XBS3</accession>
<protein>
    <submittedName>
        <fullName evidence="1">Uncharacterized protein</fullName>
    </submittedName>
</protein>
<reference evidence="1 2" key="1">
    <citation type="journal article" date="2013" name="Genome Biol. Evol.">
        <title>Genomes of Stigonematalean cyanobacteria (subsection V) and the evolution of oxygenic photosynthesis from prokaryotes to plastids.</title>
        <authorList>
            <person name="Dagan T."/>
            <person name="Roettger M."/>
            <person name="Stucken K."/>
            <person name="Landan G."/>
            <person name="Koch R."/>
            <person name="Major P."/>
            <person name="Gould S.B."/>
            <person name="Goremykin V.V."/>
            <person name="Rippka R."/>
            <person name="Tandeau de Marsac N."/>
            <person name="Gugger M."/>
            <person name="Lockhart P.J."/>
            <person name="Allen J.F."/>
            <person name="Brune I."/>
            <person name="Maus I."/>
            <person name="Puhler A."/>
            <person name="Martin W.F."/>
        </authorList>
    </citation>
    <scope>NUCLEOTIDE SEQUENCE [LARGE SCALE GENOMIC DNA]</scope>
    <source>
        <strain evidence="1 2">PCC 7110</strain>
    </source>
</reference>
<evidence type="ECO:0000313" key="1">
    <source>
        <dbReference type="EMBL" id="KYC42158.1"/>
    </source>
</evidence>
<dbReference type="EMBL" id="ANNX02000020">
    <property type="protein sequence ID" value="KYC42158.1"/>
    <property type="molecule type" value="Genomic_DNA"/>
</dbReference>
<organism evidence="1 2">
    <name type="scientific">Scytonema hofmannii PCC 7110</name>
    <dbReference type="NCBI Taxonomy" id="128403"/>
    <lineage>
        <taxon>Bacteria</taxon>
        <taxon>Bacillati</taxon>
        <taxon>Cyanobacteriota</taxon>
        <taxon>Cyanophyceae</taxon>
        <taxon>Nostocales</taxon>
        <taxon>Scytonemataceae</taxon>
        <taxon>Scytonema</taxon>
    </lineage>
</organism>
<dbReference type="Proteomes" id="UP000076925">
    <property type="component" value="Unassembled WGS sequence"/>
</dbReference>
<name>A0A139XBS3_9CYAN</name>
<keyword evidence="2" id="KW-1185">Reference proteome</keyword>
<evidence type="ECO:0000313" key="2">
    <source>
        <dbReference type="Proteomes" id="UP000076925"/>
    </source>
</evidence>
<gene>
    <name evidence="1" type="ORF">WA1_19390</name>
</gene>
<dbReference type="AlphaFoldDB" id="A0A139XBS3"/>
<proteinExistence type="predicted"/>
<sequence length="73" mass="8101">MPTANLNEVTFTSTLVPWFYRSGFFCFGCTTIAKEGDRTPSPRTATKAYCVFYITNYTSVSPRAIQMGVVIAC</sequence>